<dbReference type="InterPro" id="IPR029016">
    <property type="entry name" value="GAF-like_dom_sf"/>
</dbReference>
<evidence type="ECO:0000259" key="4">
    <source>
        <dbReference type="PROSITE" id="PS50921"/>
    </source>
</evidence>
<dbReference type="SMART" id="SM01012">
    <property type="entry name" value="ANTAR"/>
    <property type="match status" value="1"/>
</dbReference>
<keyword evidence="6" id="KW-1185">Reference proteome</keyword>
<reference evidence="5 6" key="1">
    <citation type="journal article" date="2019" name="Int. J. Syst. Evol. Microbiol.">
        <title>The Global Catalogue of Microorganisms (GCM) 10K type strain sequencing project: providing services to taxonomists for standard genome sequencing and annotation.</title>
        <authorList>
            <consortium name="The Broad Institute Genomics Platform"/>
            <consortium name="The Broad Institute Genome Sequencing Center for Infectious Disease"/>
            <person name="Wu L."/>
            <person name="Ma J."/>
        </authorList>
    </citation>
    <scope>NUCLEOTIDE SEQUENCE [LARGE SCALE GENOMIC DNA]</scope>
    <source>
        <strain evidence="5 6">JCM 10696</strain>
    </source>
</reference>
<dbReference type="Pfam" id="PF07228">
    <property type="entry name" value="SpoIIE"/>
    <property type="match status" value="1"/>
</dbReference>
<organism evidence="5 6">
    <name type="scientific">Actinocorallia libanotica</name>
    <dbReference type="NCBI Taxonomy" id="46162"/>
    <lineage>
        <taxon>Bacteria</taxon>
        <taxon>Bacillati</taxon>
        <taxon>Actinomycetota</taxon>
        <taxon>Actinomycetes</taxon>
        <taxon>Streptosporangiales</taxon>
        <taxon>Thermomonosporaceae</taxon>
        <taxon>Actinocorallia</taxon>
    </lineage>
</organism>
<proteinExistence type="predicted"/>
<dbReference type="Gene3D" id="3.30.450.40">
    <property type="match status" value="1"/>
</dbReference>
<dbReference type="Proteomes" id="UP001500665">
    <property type="component" value="Unassembled WGS sequence"/>
</dbReference>
<dbReference type="SUPFAM" id="SSF55785">
    <property type="entry name" value="PYP-like sensor domain (PAS domain)"/>
    <property type="match status" value="1"/>
</dbReference>
<dbReference type="Pfam" id="PF08447">
    <property type="entry name" value="PAS_3"/>
    <property type="match status" value="1"/>
</dbReference>
<dbReference type="CDD" id="cd00130">
    <property type="entry name" value="PAS"/>
    <property type="match status" value="1"/>
</dbReference>
<dbReference type="PANTHER" id="PTHR43156:SF2">
    <property type="entry name" value="STAGE II SPORULATION PROTEIN E"/>
    <property type="match status" value="1"/>
</dbReference>
<dbReference type="Gene3D" id="3.60.40.10">
    <property type="entry name" value="PPM-type phosphatase domain"/>
    <property type="match status" value="1"/>
</dbReference>
<dbReference type="SUPFAM" id="SSF81606">
    <property type="entry name" value="PP2C-like"/>
    <property type="match status" value="1"/>
</dbReference>
<protein>
    <submittedName>
        <fullName evidence="5">SpoIIE family protein phosphatase</fullName>
    </submittedName>
</protein>
<dbReference type="Pfam" id="PF13185">
    <property type="entry name" value="GAF_2"/>
    <property type="match status" value="1"/>
</dbReference>
<evidence type="ECO:0000256" key="2">
    <source>
        <dbReference type="SAM" id="MobiDB-lite"/>
    </source>
</evidence>
<dbReference type="InterPro" id="IPR001932">
    <property type="entry name" value="PPM-type_phosphatase-like_dom"/>
</dbReference>
<evidence type="ECO:0000313" key="6">
    <source>
        <dbReference type="Proteomes" id="UP001500665"/>
    </source>
</evidence>
<dbReference type="RefSeq" id="WP_344241233.1">
    <property type="nucleotide sequence ID" value="NZ_BAAAHH010000010.1"/>
</dbReference>
<dbReference type="SUPFAM" id="SSF55781">
    <property type="entry name" value="GAF domain-like"/>
    <property type="match status" value="1"/>
</dbReference>
<evidence type="ECO:0000259" key="3">
    <source>
        <dbReference type="PROSITE" id="PS50113"/>
    </source>
</evidence>
<accession>A0ABN1R1Q1</accession>
<dbReference type="SMART" id="SM00331">
    <property type="entry name" value="PP2C_SIG"/>
    <property type="match status" value="1"/>
</dbReference>
<dbReference type="InterPro" id="IPR000014">
    <property type="entry name" value="PAS"/>
</dbReference>
<dbReference type="EMBL" id="BAAAHH010000010">
    <property type="protein sequence ID" value="GAA0950616.1"/>
    <property type="molecule type" value="Genomic_DNA"/>
</dbReference>
<dbReference type="InterPro" id="IPR035965">
    <property type="entry name" value="PAS-like_dom_sf"/>
</dbReference>
<sequence length="786" mass="83905">MSMDASASAVRPPGTRGQPLDDGFGRLATTVERLRREVREAQYSTGGRALVELAAGVLAERLGSGLVAAHQQLDSLAERAGVSQLEIAADIVAQAAKSELAAVAHAFLAGTKEEEPGDPVAAEERMRAAESAALAADDTQAMAVSLLEYALAQLEAETVAVWAADADGSLRLAGAAGFTPPEARRWRHVPPAVTTLARQALTERQPVWLAAGQQYPPSIGRTEFPVGARVAVPAGTGGRLLGVLEVCWPGPLEEQPAPVHRQLDSLAELCAYTLDHRPGGEPQEVSPLADLADAALDSALVLRPVLEGDQVVDFVVHHVNEKFSDLAGRPRPAIMGTRFLESYPMAARAGGLFEQLVYVHATGDALRRVSAPMLAHVDELMLSGPATYSILRQGEDLLVMWRLHDESTRLAELLQHAQRLGRIGGFEENLLTGEIIWNDHLFELHGLPAGSGPLALAELPGRAHPDDAAAVSTFLSTLLDQGHATTAAFRLQRQDGSYRHMRVSAEPVMDGGVRPIAIRGAYQDISSQHWTEIALEATRDELNHTQQQAAEQAKLTLRLQHAIMPPSQGPLDTPQLRVGVRYRPAGNELLVGGDWYDVLSLPTGKVLISVGDVAGHGIQSATDMVVLRNALRGLSATGAGPAQLLYWLNNVTVHLTDNVTATAVCGIFDPEDGVLRWARAGHPQPILLREGAAAPLPPIDGVVLGVLPDLDFDEGSVELAQGDRILLYTDGLIERRDSSVEEALSHLLSIAATDGVELEPHLDSLLRQGASDTDDDTCVVALEVKS</sequence>
<name>A0ABN1R1Q1_9ACTN</name>
<feature type="region of interest" description="Disordered" evidence="2">
    <location>
        <begin position="1"/>
        <end position="24"/>
    </location>
</feature>
<dbReference type="PROSITE" id="PS50921">
    <property type="entry name" value="ANTAR"/>
    <property type="match status" value="1"/>
</dbReference>
<feature type="domain" description="PAC" evidence="3">
    <location>
        <begin position="485"/>
        <end position="537"/>
    </location>
</feature>
<dbReference type="InterPro" id="IPR000700">
    <property type="entry name" value="PAS-assoc_C"/>
</dbReference>
<dbReference type="Gene3D" id="3.30.450.20">
    <property type="entry name" value="PAS domain"/>
    <property type="match status" value="1"/>
</dbReference>
<dbReference type="PROSITE" id="PS50113">
    <property type="entry name" value="PAC"/>
    <property type="match status" value="1"/>
</dbReference>
<dbReference type="InterPro" id="IPR013655">
    <property type="entry name" value="PAS_fold_3"/>
</dbReference>
<dbReference type="PANTHER" id="PTHR43156">
    <property type="entry name" value="STAGE II SPORULATION PROTEIN E-RELATED"/>
    <property type="match status" value="1"/>
</dbReference>
<dbReference type="InterPro" id="IPR005561">
    <property type="entry name" value="ANTAR"/>
</dbReference>
<keyword evidence="1" id="KW-0378">Hydrolase</keyword>
<dbReference type="InterPro" id="IPR003018">
    <property type="entry name" value="GAF"/>
</dbReference>
<feature type="domain" description="ANTAR" evidence="4">
    <location>
        <begin position="31"/>
        <end position="92"/>
    </location>
</feature>
<dbReference type="InterPro" id="IPR036457">
    <property type="entry name" value="PPM-type-like_dom_sf"/>
</dbReference>
<gene>
    <name evidence="5" type="ORF">GCM10009550_29320</name>
</gene>
<dbReference type="InterPro" id="IPR052016">
    <property type="entry name" value="Bact_Sigma-Reg"/>
</dbReference>
<evidence type="ECO:0000256" key="1">
    <source>
        <dbReference type="ARBA" id="ARBA00022801"/>
    </source>
</evidence>
<evidence type="ECO:0000313" key="5">
    <source>
        <dbReference type="EMBL" id="GAA0950616.1"/>
    </source>
</evidence>
<comment type="caution">
    <text evidence="5">The sequence shown here is derived from an EMBL/GenBank/DDBJ whole genome shotgun (WGS) entry which is preliminary data.</text>
</comment>